<organism evidence="4 5">
    <name type="scientific">Eubucco bourcierii</name>
    <name type="common">red-headed barbet</name>
    <dbReference type="NCBI Taxonomy" id="91767"/>
    <lineage>
        <taxon>Eukaryota</taxon>
        <taxon>Metazoa</taxon>
        <taxon>Chordata</taxon>
        <taxon>Craniata</taxon>
        <taxon>Vertebrata</taxon>
        <taxon>Euteleostomi</taxon>
        <taxon>Archelosauria</taxon>
        <taxon>Archosauria</taxon>
        <taxon>Dinosauria</taxon>
        <taxon>Saurischia</taxon>
        <taxon>Theropoda</taxon>
        <taxon>Coelurosauria</taxon>
        <taxon>Aves</taxon>
        <taxon>Neognathae</taxon>
        <taxon>Neoaves</taxon>
        <taxon>Telluraves</taxon>
        <taxon>Coraciimorphae</taxon>
        <taxon>Piciformes</taxon>
        <taxon>Ramphastidae</taxon>
        <taxon>Eubucco</taxon>
    </lineage>
</organism>
<evidence type="ECO:0000256" key="1">
    <source>
        <dbReference type="ARBA" id="ARBA00004502"/>
    </source>
</evidence>
<protein>
    <submittedName>
        <fullName evidence="4">PLIN3 protein</fullName>
    </submittedName>
</protein>
<reference evidence="4 5" key="1">
    <citation type="submission" date="2019-09" db="EMBL/GenBank/DDBJ databases">
        <title>Bird 10,000 Genomes (B10K) Project - Family phase.</title>
        <authorList>
            <person name="Zhang G."/>
        </authorList>
    </citation>
    <scope>NUCLEOTIDE SEQUENCE [LARGE SCALE GENOMIC DNA]</scope>
    <source>
        <strain evidence="4">B10K-DU-001-04</strain>
        <tissue evidence="4">Muscle</tissue>
    </source>
</reference>
<dbReference type="GO" id="GO:0010890">
    <property type="term" value="P:positive regulation of triglyceride storage"/>
    <property type="evidence" value="ECO:0007669"/>
    <property type="project" value="TreeGrafter"/>
</dbReference>
<keyword evidence="5" id="KW-1185">Reference proteome</keyword>
<dbReference type="InterPro" id="IPR004279">
    <property type="entry name" value="Perilipin"/>
</dbReference>
<dbReference type="GO" id="GO:0019915">
    <property type="term" value="P:lipid storage"/>
    <property type="evidence" value="ECO:0007669"/>
    <property type="project" value="TreeGrafter"/>
</dbReference>
<gene>
    <name evidence="4" type="primary">Plin3_2</name>
    <name evidence="4" type="ORF">EUBBOU_R14420</name>
</gene>
<evidence type="ECO:0000313" key="4">
    <source>
        <dbReference type="EMBL" id="NXF96816.1"/>
    </source>
</evidence>
<evidence type="ECO:0000256" key="2">
    <source>
        <dbReference type="ARBA" id="ARBA00006311"/>
    </source>
</evidence>
<dbReference type="Pfam" id="PF03036">
    <property type="entry name" value="Perilipin"/>
    <property type="match status" value="1"/>
</dbReference>
<dbReference type="PANTHER" id="PTHR14024:SF51">
    <property type="entry name" value="PERILIPIN-RELATED"/>
    <property type="match status" value="1"/>
</dbReference>
<comment type="caution">
    <text evidence="4">The sequence shown here is derived from an EMBL/GenBank/DDBJ whole genome shotgun (WGS) entry which is preliminary data.</text>
</comment>
<feature type="non-terminal residue" evidence="4">
    <location>
        <position position="1"/>
    </location>
</feature>
<dbReference type="GO" id="GO:0005829">
    <property type="term" value="C:cytosol"/>
    <property type="evidence" value="ECO:0007669"/>
    <property type="project" value="TreeGrafter"/>
</dbReference>
<comment type="similarity">
    <text evidence="2">Belongs to the perilipin family.</text>
</comment>
<proteinExistence type="inferred from homology"/>
<dbReference type="AlphaFoldDB" id="A0A7K8Y1Z6"/>
<dbReference type="Proteomes" id="UP000583613">
    <property type="component" value="Unassembled WGS sequence"/>
</dbReference>
<dbReference type="GO" id="GO:0005811">
    <property type="term" value="C:lipid droplet"/>
    <property type="evidence" value="ECO:0007669"/>
    <property type="project" value="UniProtKB-SubCell"/>
</dbReference>
<sequence>VNEVTNPTLINSACDMVAAAYASTEESHPYIKSSCDAVEKGVKSESKAAATCVQPVLAMLEPCVAAGSEFESKGLDKPGEKLPLLQKSGEQVISEIQEQVTSRGAEAEDAMSS</sequence>
<dbReference type="OrthoDB" id="376826at2759"/>
<comment type="subcellular location">
    <subcellularLocation>
        <location evidence="1">Lipid droplet</location>
    </subcellularLocation>
</comment>
<name>A0A7K8Y1Z6_9PICI</name>
<evidence type="ECO:0000256" key="3">
    <source>
        <dbReference type="ARBA" id="ARBA00022677"/>
    </source>
</evidence>
<feature type="non-terminal residue" evidence="4">
    <location>
        <position position="113"/>
    </location>
</feature>
<keyword evidence="3" id="KW-0551">Lipid droplet</keyword>
<evidence type="ECO:0000313" key="5">
    <source>
        <dbReference type="Proteomes" id="UP000583613"/>
    </source>
</evidence>
<accession>A0A7K8Y1Z6</accession>
<dbReference type="EMBL" id="VWZE01022966">
    <property type="protein sequence ID" value="NXF96816.1"/>
    <property type="molecule type" value="Genomic_DNA"/>
</dbReference>
<dbReference type="PANTHER" id="PTHR14024">
    <property type="entry name" value="PERILIPIN"/>
    <property type="match status" value="1"/>
</dbReference>